<proteinExistence type="predicted"/>
<dbReference type="EMBL" id="CACVBM020001163">
    <property type="protein sequence ID" value="CAA7036137.1"/>
    <property type="molecule type" value="Genomic_DNA"/>
</dbReference>
<evidence type="ECO:0000313" key="1">
    <source>
        <dbReference type="EMBL" id="CAA7036137.1"/>
    </source>
</evidence>
<organism evidence="1 2">
    <name type="scientific">Microthlaspi erraticum</name>
    <dbReference type="NCBI Taxonomy" id="1685480"/>
    <lineage>
        <taxon>Eukaryota</taxon>
        <taxon>Viridiplantae</taxon>
        <taxon>Streptophyta</taxon>
        <taxon>Embryophyta</taxon>
        <taxon>Tracheophyta</taxon>
        <taxon>Spermatophyta</taxon>
        <taxon>Magnoliopsida</taxon>
        <taxon>eudicotyledons</taxon>
        <taxon>Gunneridae</taxon>
        <taxon>Pentapetalae</taxon>
        <taxon>rosids</taxon>
        <taxon>malvids</taxon>
        <taxon>Brassicales</taxon>
        <taxon>Brassicaceae</taxon>
        <taxon>Coluteocarpeae</taxon>
        <taxon>Microthlaspi</taxon>
    </lineage>
</organism>
<gene>
    <name evidence="1" type="ORF">MERR_LOCUS23372</name>
</gene>
<sequence>MLLKGDLTKKDFLNRVKKNVKKLEEEKVLSIHQEENSSPSYELLHDPTPNHHWDKLAQGRRLVEMLYNGHGMKVLEMLNKWSVTSSLGSLVREARNVSMSST</sequence>
<dbReference type="Proteomes" id="UP000467841">
    <property type="component" value="Unassembled WGS sequence"/>
</dbReference>
<name>A0A6D2J8N5_9BRAS</name>
<evidence type="ECO:0000313" key="2">
    <source>
        <dbReference type="Proteomes" id="UP000467841"/>
    </source>
</evidence>
<comment type="caution">
    <text evidence="1">The sequence shown here is derived from an EMBL/GenBank/DDBJ whole genome shotgun (WGS) entry which is preliminary data.</text>
</comment>
<protein>
    <submittedName>
        <fullName evidence="1">Uncharacterized protein</fullName>
    </submittedName>
</protein>
<dbReference type="AlphaFoldDB" id="A0A6D2J8N5"/>
<keyword evidence="2" id="KW-1185">Reference proteome</keyword>
<reference evidence="1" key="1">
    <citation type="submission" date="2020-01" db="EMBL/GenBank/DDBJ databases">
        <authorList>
            <person name="Mishra B."/>
        </authorList>
    </citation>
    <scope>NUCLEOTIDE SEQUENCE [LARGE SCALE GENOMIC DNA]</scope>
</reference>
<accession>A0A6D2J8N5</accession>